<name>A0A5A7UGA6_CUCMM</name>
<dbReference type="PANTHER" id="PTHR43943">
    <property type="entry name" value="DEHYDROGENASE/REDUCTASE (SDR FAMILY) MEMBER 4"/>
    <property type="match status" value="1"/>
</dbReference>
<feature type="coiled-coil region" evidence="2">
    <location>
        <begin position="51"/>
        <end position="102"/>
    </location>
</feature>
<sequence>MDNGKIGKRFRGKVAIVTASTQGIGFQIARRLAFEGASVVISSRRQRLFILGKQQKMAKKVKERFEAVEQEITNIKMELLRLLELEAKIMKQMEKVDLQNEKNQQQQQLILKYIKGMGRNNHRPENRKDQLAK</sequence>
<evidence type="ECO:0000313" key="4">
    <source>
        <dbReference type="EMBL" id="TYK12337.1"/>
    </source>
</evidence>
<keyword evidence="2" id="KW-0175">Coiled coil</keyword>
<gene>
    <name evidence="4" type="ORF">E5676_scaffold302G001120</name>
    <name evidence="3" type="ORF">E6C27_scaffold24G00190</name>
</gene>
<evidence type="ECO:0000313" key="5">
    <source>
        <dbReference type="Proteomes" id="UP000321393"/>
    </source>
</evidence>
<dbReference type="Gene3D" id="3.40.50.720">
    <property type="entry name" value="NAD(P)-binding Rossmann-like Domain"/>
    <property type="match status" value="1"/>
</dbReference>
<dbReference type="STRING" id="1194695.A0A5A7UGA6"/>
<dbReference type="OrthoDB" id="1669814at2759"/>
<protein>
    <submittedName>
        <fullName evidence="3">Tropinone reductase-like 3</fullName>
    </submittedName>
</protein>
<evidence type="ECO:0000313" key="3">
    <source>
        <dbReference type="EMBL" id="KAA0054300.1"/>
    </source>
</evidence>
<comment type="caution">
    <text evidence="3">The sequence shown here is derived from an EMBL/GenBank/DDBJ whole genome shotgun (WGS) entry which is preliminary data.</text>
</comment>
<evidence type="ECO:0000256" key="1">
    <source>
        <dbReference type="ARBA" id="ARBA00006484"/>
    </source>
</evidence>
<dbReference type="Pfam" id="PF00106">
    <property type="entry name" value="adh_short"/>
    <property type="match status" value="1"/>
</dbReference>
<dbReference type="Proteomes" id="UP000321947">
    <property type="component" value="Unassembled WGS sequence"/>
</dbReference>
<evidence type="ECO:0000256" key="2">
    <source>
        <dbReference type="SAM" id="Coils"/>
    </source>
</evidence>
<dbReference type="EMBL" id="SSTE01008830">
    <property type="protein sequence ID" value="KAA0054300.1"/>
    <property type="molecule type" value="Genomic_DNA"/>
</dbReference>
<reference evidence="5 6" key="1">
    <citation type="submission" date="2019-08" db="EMBL/GenBank/DDBJ databases">
        <title>Draft genome sequences of two oriental melons (Cucumis melo L. var makuwa).</title>
        <authorList>
            <person name="Kwon S.-Y."/>
        </authorList>
    </citation>
    <scope>NUCLEOTIDE SEQUENCE [LARGE SCALE GENOMIC DNA]</scope>
    <source>
        <strain evidence="6">cv. Chang Bougi</strain>
        <strain evidence="5">cv. SW 3</strain>
        <tissue evidence="3">Leaf</tissue>
    </source>
</reference>
<evidence type="ECO:0000313" key="6">
    <source>
        <dbReference type="Proteomes" id="UP000321947"/>
    </source>
</evidence>
<dbReference type="EMBL" id="SSTD01010133">
    <property type="protein sequence ID" value="TYK12337.1"/>
    <property type="molecule type" value="Genomic_DNA"/>
</dbReference>
<accession>A0A5A7UGA6</accession>
<dbReference type="PANTHER" id="PTHR43943:SF2">
    <property type="entry name" value="DEHYDROGENASE_REDUCTASE 4"/>
    <property type="match status" value="1"/>
</dbReference>
<dbReference type="Proteomes" id="UP000321393">
    <property type="component" value="Unassembled WGS sequence"/>
</dbReference>
<dbReference type="InterPro" id="IPR002347">
    <property type="entry name" value="SDR_fam"/>
</dbReference>
<proteinExistence type="inferred from homology"/>
<organism evidence="3 5">
    <name type="scientific">Cucumis melo var. makuwa</name>
    <name type="common">Oriental melon</name>
    <dbReference type="NCBI Taxonomy" id="1194695"/>
    <lineage>
        <taxon>Eukaryota</taxon>
        <taxon>Viridiplantae</taxon>
        <taxon>Streptophyta</taxon>
        <taxon>Embryophyta</taxon>
        <taxon>Tracheophyta</taxon>
        <taxon>Spermatophyta</taxon>
        <taxon>Magnoliopsida</taxon>
        <taxon>eudicotyledons</taxon>
        <taxon>Gunneridae</taxon>
        <taxon>Pentapetalae</taxon>
        <taxon>rosids</taxon>
        <taxon>fabids</taxon>
        <taxon>Cucurbitales</taxon>
        <taxon>Cucurbitaceae</taxon>
        <taxon>Benincaseae</taxon>
        <taxon>Cucumis</taxon>
    </lineage>
</organism>
<dbReference type="AlphaFoldDB" id="A0A5A7UGA6"/>
<comment type="similarity">
    <text evidence="1">Belongs to the short-chain dehydrogenases/reductases (SDR) family.</text>
</comment>
<dbReference type="SUPFAM" id="SSF51735">
    <property type="entry name" value="NAD(P)-binding Rossmann-fold domains"/>
    <property type="match status" value="1"/>
</dbReference>
<dbReference type="InterPro" id="IPR036291">
    <property type="entry name" value="NAD(P)-bd_dom_sf"/>
</dbReference>